<dbReference type="InterPro" id="IPR002048">
    <property type="entry name" value="EF_hand_dom"/>
</dbReference>
<dbReference type="Proteomes" id="UP000824139">
    <property type="component" value="Unassembled WGS sequence"/>
</dbReference>
<gene>
    <name evidence="2" type="ORF">IAD41_06715</name>
</gene>
<feature type="domain" description="EF-hand" evidence="1">
    <location>
        <begin position="365"/>
        <end position="392"/>
    </location>
</feature>
<dbReference type="InterPro" id="IPR011992">
    <property type="entry name" value="EF-hand-dom_pair"/>
</dbReference>
<organism evidence="2 3">
    <name type="scientific">Candidatus Scatenecus faecavium</name>
    <dbReference type="NCBI Taxonomy" id="2840915"/>
    <lineage>
        <taxon>Bacteria</taxon>
        <taxon>Candidatus Scatenecus</taxon>
    </lineage>
</organism>
<reference evidence="2" key="1">
    <citation type="submission" date="2020-10" db="EMBL/GenBank/DDBJ databases">
        <authorList>
            <person name="Gilroy R."/>
        </authorList>
    </citation>
    <scope>NUCLEOTIDE SEQUENCE</scope>
    <source>
        <strain evidence="2">CHK152-2994</strain>
    </source>
</reference>
<dbReference type="InterPro" id="IPR018247">
    <property type="entry name" value="EF_Hand_1_Ca_BS"/>
</dbReference>
<accession>A0A9D1FWE1</accession>
<dbReference type="PROSITE" id="PS00018">
    <property type="entry name" value="EF_HAND_1"/>
    <property type="match status" value="2"/>
</dbReference>
<dbReference type="Pfam" id="PF13499">
    <property type="entry name" value="EF-hand_7"/>
    <property type="match status" value="1"/>
</dbReference>
<protein>
    <submittedName>
        <fullName evidence="2">EF-hand domain-containing protein</fullName>
    </submittedName>
</protein>
<name>A0A9D1FWE1_9BACT</name>
<feature type="domain" description="EF-hand" evidence="1">
    <location>
        <begin position="414"/>
        <end position="449"/>
    </location>
</feature>
<dbReference type="SUPFAM" id="SSF47473">
    <property type="entry name" value="EF-hand"/>
    <property type="match status" value="1"/>
</dbReference>
<dbReference type="AlphaFoldDB" id="A0A9D1FWE1"/>
<dbReference type="SMART" id="SM00054">
    <property type="entry name" value="EFh"/>
    <property type="match status" value="3"/>
</dbReference>
<evidence type="ECO:0000313" key="2">
    <source>
        <dbReference type="EMBL" id="HIS83277.1"/>
    </source>
</evidence>
<dbReference type="Gene3D" id="1.10.238.10">
    <property type="entry name" value="EF-hand"/>
    <property type="match status" value="2"/>
</dbReference>
<comment type="caution">
    <text evidence="2">The sequence shown here is derived from an EMBL/GenBank/DDBJ whole genome shotgun (WGS) entry which is preliminary data.</text>
</comment>
<evidence type="ECO:0000259" key="1">
    <source>
        <dbReference type="PROSITE" id="PS50222"/>
    </source>
</evidence>
<dbReference type="EMBL" id="DVJO01000148">
    <property type="protein sequence ID" value="HIS83277.1"/>
    <property type="molecule type" value="Genomic_DNA"/>
</dbReference>
<dbReference type="PROSITE" id="PS50222">
    <property type="entry name" value="EF_HAND_2"/>
    <property type="match status" value="2"/>
</dbReference>
<dbReference type="CDD" id="cd00051">
    <property type="entry name" value="EFh"/>
    <property type="match status" value="1"/>
</dbReference>
<proteinExistence type="predicted"/>
<dbReference type="GO" id="GO:0005509">
    <property type="term" value="F:calcium ion binding"/>
    <property type="evidence" value="ECO:0007669"/>
    <property type="project" value="InterPro"/>
</dbReference>
<reference evidence="2" key="2">
    <citation type="journal article" date="2021" name="PeerJ">
        <title>Extensive microbial diversity within the chicken gut microbiome revealed by metagenomics and culture.</title>
        <authorList>
            <person name="Gilroy R."/>
            <person name="Ravi A."/>
            <person name="Getino M."/>
            <person name="Pursley I."/>
            <person name="Horton D.L."/>
            <person name="Alikhan N.F."/>
            <person name="Baker D."/>
            <person name="Gharbi K."/>
            <person name="Hall N."/>
            <person name="Watson M."/>
            <person name="Adriaenssens E.M."/>
            <person name="Foster-Nyarko E."/>
            <person name="Jarju S."/>
            <person name="Secka A."/>
            <person name="Antonio M."/>
            <person name="Oren A."/>
            <person name="Chaudhuri R.R."/>
            <person name="La Ragione R."/>
            <person name="Hildebrand F."/>
            <person name="Pallen M.J."/>
        </authorList>
    </citation>
    <scope>NUCLEOTIDE SEQUENCE</scope>
    <source>
        <strain evidence="2">CHK152-2994</strain>
    </source>
</reference>
<sequence>MIKFQTIGLSSCRYDFSKSNAVDNQKTRLNYANTDTFVKQQEDISFGGFRKNKKADNRTEDNLASSLKHVSMKGMPFLLGVVTSAAVVKMGEGAAELLCDSDGYSVTEDGVVSDLVKIDTDNQILEFKGTGISINADDYDYVDWENGIFRNIDGSVDINLAEGKFIDTVNGIIVDPEHQVSGILDNGVMQAMAIPKFDNIEFGSGYPTGIVDDRWGTLQQEYARRNPEIYEQRNPFEKAADFIKSLFSEDSMPQVDGMEDIFGNEIITAKDSNGDMYLASYLQKEIDANPTFADFRMKFGKEAATERVNAERLEQYIQANHPSFGTRIMAYEGGRNATGGAGNYEELMESLEERHGAENKKGPGIFEEFDADKDGKLSPEELQNFMQSLSRDEKGNLDEEGTARFLELFDVNRDGKVTLDEIMEVFDLDKNGSVSFDEVFDFFDFNGDGVTTAGEFFQGIIKLIFRRD</sequence>
<evidence type="ECO:0000313" key="3">
    <source>
        <dbReference type="Proteomes" id="UP000824139"/>
    </source>
</evidence>